<feature type="transmembrane region" description="Helical" evidence="6">
    <location>
        <begin position="110"/>
        <end position="130"/>
    </location>
</feature>
<dbReference type="SUPFAM" id="SSF103473">
    <property type="entry name" value="MFS general substrate transporter"/>
    <property type="match status" value="1"/>
</dbReference>
<proteinExistence type="predicted"/>
<feature type="transmembrane region" description="Helical" evidence="6">
    <location>
        <begin position="359"/>
        <end position="382"/>
    </location>
</feature>
<feature type="transmembrane region" description="Helical" evidence="6">
    <location>
        <begin position="325"/>
        <end position="347"/>
    </location>
</feature>
<dbReference type="PANTHER" id="PTHR11360">
    <property type="entry name" value="MONOCARBOXYLATE TRANSPORTER"/>
    <property type="match status" value="1"/>
</dbReference>
<evidence type="ECO:0000259" key="7">
    <source>
        <dbReference type="PROSITE" id="PS50850"/>
    </source>
</evidence>
<evidence type="ECO:0000313" key="8">
    <source>
        <dbReference type="EMBL" id="BDE96892.1"/>
    </source>
</evidence>
<feature type="compositionally biased region" description="Basic and acidic residues" evidence="5">
    <location>
        <begin position="433"/>
        <end position="444"/>
    </location>
</feature>
<evidence type="ECO:0000313" key="9">
    <source>
        <dbReference type="Proteomes" id="UP001320544"/>
    </source>
</evidence>
<comment type="subcellular location">
    <subcellularLocation>
        <location evidence="1">Cell membrane</location>
        <topology evidence="1">Multi-pass membrane protein</topology>
    </subcellularLocation>
</comment>
<evidence type="ECO:0000256" key="4">
    <source>
        <dbReference type="ARBA" id="ARBA00023136"/>
    </source>
</evidence>
<evidence type="ECO:0000256" key="3">
    <source>
        <dbReference type="ARBA" id="ARBA00022989"/>
    </source>
</evidence>
<keyword evidence="3 6" id="KW-1133">Transmembrane helix</keyword>
<feature type="transmembrane region" description="Helical" evidence="6">
    <location>
        <begin position="229"/>
        <end position="253"/>
    </location>
</feature>
<dbReference type="InterPro" id="IPR036259">
    <property type="entry name" value="MFS_trans_sf"/>
</dbReference>
<sequence length="444" mass="47679">MALVRNGRLFGRVHYAFVIMACCCLVQAFGMGLILNCGSLFYVPVCEDLGFLRSEISTYMTGYFIGTTLVTPLAGKLLTKYDTRIVMSAAIVILSGAVAAMSTYTEIWQWQVSGFLVGAAGAGIFVLPSASLIGNWFIKRRGFVYGIVMACSGISAALFSMVISSIIQTTGWRSAYLFVGIVSLAVILPCSLLMRKKPTDLGIAPYGYEETARGEGGALPVMRGVAVRVAVVSVAFWCLFVFAGIASFIHGGIEQHMPGYIQSIGFTASFAAIIVSAESAGSVIDKLVMGWLNDKIGVRRTTIIELALIVIGIAGFIYFRNPVFLILSTVLFGIQDSLMSVSLPLLIRDIFGSKNYTQIHAWIRTGVGLFGSFSGVLVGAVYDSTGTFVPAFAGLMGTCVVAMGCVVLAYRKRGKLVWEEDETDRLPTNESGFGDRSRDASPLP</sequence>
<dbReference type="EMBL" id="AP025564">
    <property type="protein sequence ID" value="BDE96892.1"/>
    <property type="molecule type" value="Genomic_DNA"/>
</dbReference>
<dbReference type="PROSITE" id="PS50850">
    <property type="entry name" value="MFS"/>
    <property type="match status" value="1"/>
</dbReference>
<dbReference type="InterPro" id="IPR011701">
    <property type="entry name" value="MFS"/>
</dbReference>
<dbReference type="PANTHER" id="PTHR11360:SF290">
    <property type="entry name" value="MONOCARBOXYLATE MFS PERMEASE"/>
    <property type="match status" value="1"/>
</dbReference>
<protein>
    <submittedName>
        <fullName evidence="8">MFS transporter</fullName>
    </submittedName>
</protein>
<feature type="domain" description="Major facilitator superfamily (MFS) profile" evidence="7">
    <location>
        <begin position="16"/>
        <end position="414"/>
    </location>
</feature>
<dbReference type="Proteomes" id="UP001320544">
    <property type="component" value="Chromosome"/>
</dbReference>
<evidence type="ECO:0000256" key="2">
    <source>
        <dbReference type="ARBA" id="ARBA00022692"/>
    </source>
</evidence>
<evidence type="ECO:0000256" key="6">
    <source>
        <dbReference type="SAM" id="Phobius"/>
    </source>
</evidence>
<feature type="transmembrane region" description="Helical" evidence="6">
    <location>
        <begin position="85"/>
        <end position="104"/>
    </location>
</feature>
<keyword evidence="2 6" id="KW-0812">Transmembrane</keyword>
<dbReference type="InterPro" id="IPR020846">
    <property type="entry name" value="MFS_dom"/>
</dbReference>
<reference evidence="8 9" key="1">
    <citation type="submission" date="2022-01" db="EMBL/GenBank/DDBJ databases">
        <title>Novel bile acid biosynthetic pathways are enriched in the microbiome of centenarians.</title>
        <authorList>
            <person name="Sato Y."/>
            <person name="Atarashi K."/>
            <person name="Plichta R.D."/>
            <person name="Arai Y."/>
            <person name="Sasajima S."/>
            <person name="Kearney M.S."/>
            <person name="Suda W."/>
            <person name="Takeshita K."/>
            <person name="Sasaki T."/>
            <person name="Okamoto S."/>
            <person name="Skelly N.A."/>
            <person name="Okamura Y."/>
            <person name="Vlamakis H."/>
            <person name="Li Y."/>
            <person name="Tanoue T."/>
            <person name="Takei H."/>
            <person name="Nittono H."/>
            <person name="Narushima S."/>
            <person name="Irie J."/>
            <person name="Itoh H."/>
            <person name="Moriya K."/>
            <person name="Sugiura Y."/>
            <person name="Suematsu M."/>
            <person name="Moritoki N."/>
            <person name="Shibata S."/>
            <person name="Littman R.D."/>
            <person name="Fischbach A.M."/>
            <person name="Uwamino Y."/>
            <person name="Inoue T."/>
            <person name="Honda A."/>
            <person name="Hattori M."/>
            <person name="Murai T."/>
            <person name="Xavier J.R."/>
            <person name="Hirose N."/>
            <person name="Honda K."/>
        </authorList>
    </citation>
    <scope>NUCLEOTIDE SEQUENCE [LARGE SCALE GENOMIC DNA]</scope>
    <source>
        <strain evidence="8 9">CE91-St30</strain>
    </source>
</reference>
<feature type="region of interest" description="Disordered" evidence="5">
    <location>
        <begin position="425"/>
        <end position="444"/>
    </location>
</feature>
<accession>A0ABM7WKJ2</accession>
<gene>
    <name evidence="8" type="ORF">CE91St30_22250</name>
</gene>
<dbReference type="CDD" id="cd17355">
    <property type="entry name" value="MFS_YcxA_like"/>
    <property type="match status" value="1"/>
</dbReference>
<evidence type="ECO:0000256" key="5">
    <source>
        <dbReference type="SAM" id="MobiDB-lite"/>
    </source>
</evidence>
<dbReference type="Gene3D" id="1.20.1250.20">
    <property type="entry name" value="MFS general substrate transporter like domains"/>
    <property type="match status" value="2"/>
</dbReference>
<feature type="transmembrane region" description="Helical" evidence="6">
    <location>
        <begin position="259"/>
        <end position="281"/>
    </location>
</feature>
<feature type="transmembrane region" description="Helical" evidence="6">
    <location>
        <begin position="142"/>
        <end position="163"/>
    </location>
</feature>
<dbReference type="InterPro" id="IPR050327">
    <property type="entry name" value="Proton-linked_MCT"/>
</dbReference>
<organism evidence="8 9">
    <name type="scientific">Raoultibacter timonensis</name>
    <dbReference type="NCBI Taxonomy" id="1907662"/>
    <lineage>
        <taxon>Bacteria</taxon>
        <taxon>Bacillati</taxon>
        <taxon>Actinomycetota</taxon>
        <taxon>Coriobacteriia</taxon>
        <taxon>Eggerthellales</taxon>
        <taxon>Eggerthellaceae</taxon>
        <taxon>Raoultibacter</taxon>
    </lineage>
</organism>
<keyword evidence="9" id="KW-1185">Reference proteome</keyword>
<name>A0ABM7WKJ2_9ACTN</name>
<keyword evidence="4 6" id="KW-0472">Membrane</keyword>
<feature type="transmembrane region" description="Helical" evidence="6">
    <location>
        <begin position="388"/>
        <end position="410"/>
    </location>
</feature>
<feature type="transmembrane region" description="Helical" evidence="6">
    <location>
        <begin position="302"/>
        <end position="319"/>
    </location>
</feature>
<evidence type="ECO:0000256" key="1">
    <source>
        <dbReference type="ARBA" id="ARBA00004651"/>
    </source>
</evidence>
<dbReference type="Pfam" id="PF07690">
    <property type="entry name" value="MFS_1"/>
    <property type="match status" value="1"/>
</dbReference>
<feature type="transmembrane region" description="Helical" evidence="6">
    <location>
        <begin position="175"/>
        <end position="194"/>
    </location>
</feature>
<feature type="transmembrane region" description="Helical" evidence="6">
    <location>
        <begin position="56"/>
        <end position="78"/>
    </location>
</feature>
<dbReference type="RefSeq" id="WP_102377648.1">
    <property type="nucleotide sequence ID" value="NZ_AP025564.1"/>
</dbReference>
<feature type="transmembrane region" description="Helical" evidence="6">
    <location>
        <begin position="12"/>
        <end position="36"/>
    </location>
</feature>